<keyword evidence="6" id="KW-0863">Zinc-finger</keyword>
<evidence type="ECO:0000256" key="7">
    <source>
        <dbReference type="ARBA" id="ARBA00022786"/>
    </source>
</evidence>
<organism evidence="14">
    <name type="scientific">Pelagomonas calceolata</name>
    <dbReference type="NCBI Taxonomy" id="35677"/>
    <lineage>
        <taxon>Eukaryota</taxon>
        <taxon>Sar</taxon>
        <taxon>Stramenopiles</taxon>
        <taxon>Ochrophyta</taxon>
        <taxon>Pelagophyceae</taxon>
        <taxon>Pelagomonadales</taxon>
        <taxon>Pelagomonadaceae</taxon>
        <taxon>Pelagomonas</taxon>
    </lineage>
</organism>
<dbReference type="Pfam" id="PF13532">
    <property type="entry name" value="2OG-FeII_Oxy_2"/>
    <property type="match status" value="1"/>
</dbReference>
<dbReference type="Pfam" id="PF07496">
    <property type="entry name" value="zf-CW"/>
    <property type="match status" value="1"/>
</dbReference>
<comment type="catalytic activity">
    <reaction evidence="1">
        <text>S-ubiquitinyl-[E2 ubiquitin-conjugating enzyme]-L-cysteine + [acceptor protein]-L-lysine = [E2 ubiquitin-conjugating enzyme]-L-cysteine + N(6)-ubiquitinyl-[acceptor protein]-L-lysine.</text>
        <dbReference type="EC" id="2.3.2.27"/>
    </reaction>
</comment>
<dbReference type="Gene3D" id="2.60.120.590">
    <property type="entry name" value="Alpha-ketoglutarate-dependent dioxygenase AlkB-like"/>
    <property type="match status" value="1"/>
</dbReference>
<accession>A0A7S4E6Y4</accession>
<name>A0A7S4E6Y4_9STRA</name>
<evidence type="ECO:0000256" key="9">
    <source>
        <dbReference type="ARBA" id="ARBA00023242"/>
    </source>
</evidence>
<dbReference type="EC" id="2.3.2.27" evidence="3"/>
<sequence>MSELRQSSRPRKASARAREAAADAEDEPPKTPVKRQKQTKAVATPAPPVAEQTEDDAWAQCDACQKWRLLPKDHVVDKGKQWTCSLVGRSCDERADDDTEPTGTVTPPPEPPPPTQHPVSLKDLDTKPEDRAKVMRMKCPELRDALRAKGLSVDGLKETLQARLLNPTSNDVARKKRTDPTVTTFRKRERRNGRWGPWVDTVVPEEGLTYRTRRDGGVIRIYRNFESLEDRVVLQATVAETTLFRQYKFGNVPEPRVHMLLAPESAPGCAYSYHGVTMRASSIEQAPCVKVLADKCTEKFGKEWNVGVDVVAYRDGYDSCGWHADDTQGETLIVAVILQSGGGPRRVQFRPKTPDAKYDDSNGITRRSKDHIGERPLQDGDEEIELWIEEGDCYTMDRGVQIGYEHQVPKVPSYGSRRVVAILREGQPRFKAEGADTGTPNASLEPPERWDYEKNGGRFGKIAKVDEGEGVYYSREHLCATGGHNQAQRGVSGSLERGAESVVVSRCSSKMREADGVSWLRYTSTRKQGAAALWRNLVTNGQPIRVFRSSKLANAWAPPLLNGKKEPAQYRYDGLYDIACMWDDEGNRSVKQPSQAPPGSRKGKKRKAPPSMPRTVATRGVRPDILQALPPPAVPAVVQAPPVSPQGPPSTPAAARPDSLQALPPPPPPAETLGNDDMDCDGRGPAPTAGTNFVVPPVRQSYEQPIDAAGASDDGCPMPGLVAETAAAPEVPAPAPPAEPAAMETEPTAAPKAEPEPAPEPAASAPAAAAAQADASDGGGPKTEPDAGTPAAGDDAADAKLALAPIAPAAAAEGEEMGAPAYTFLLRRREDVNACSNAELIERLTKQAGGLAPPPDLMPETLPRLAWVCDAAPDRYDDDDEDFFGGPGGYKRARCMPEVDLKARCAELLGEMVALTVAEAGGLHGGEGAPIWSGSFVQQDYARWLAHRRLLWRSLRFAKQRKCPPPIDTSTGAEWAEALKATTERSVMAMVAAAQRRAHCAPVVEDILEEDVAEGLCALCGAGADDEAVEGPLMAFKKGDERVLVHQACASCSSEVYFDMQSRLCNVLKAVKRGRGLKCAAGKKCTRPRKSGATAGCSVASCKRSYHVRCCLDTGWTFGPNKTFFCPVHRRANYDPKDMSDDWWTFDCACGRKGLNFDDGTAMWECSKCGSWQHAACAGGAEDAEAPDDYACFRCRG</sequence>
<dbReference type="SUPFAM" id="SSF68906">
    <property type="entry name" value="SAP domain"/>
    <property type="match status" value="1"/>
</dbReference>
<feature type="domain" description="CW-type" evidence="12">
    <location>
        <begin position="52"/>
        <end position="99"/>
    </location>
</feature>
<keyword evidence="16" id="KW-1185">Reference proteome</keyword>
<dbReference type="CDD" id="cd15571">
    <property type="entry name" value="ePHD"/>
    <property type="match status" value="1"/>
</dbReference>
<dbReference type="SMART" id="SM00249">
    <property type="entry name" value="PHD"/>
    <property type="match status" value="2"/>
</dbReference>
<evidence type="ECO:0000256" key="8">
    <source>
        <dbReference type="ARBA" id="ARBA00022833"/>
    </source>
</evidence>
<evidence type="ECO:0000256" key="3">
    <source>
        <dbReference type="ARBA" id="ARBA00012483"/>
    </source>
</evidence>
<dbReference type="InterPro" id="IPR036987">
    <property type="entry name" value="SRA-YDG_sf"/>
</dbReference>
<dbReference type="InterPro" id="IPR003034">
    <property type="entry name" value="SAP_dom"/>
</dbReference>
<feature type="region of interest" description="Disordered" evidence="10">
    <location>
        <begin position="92"/>
        <end position="125"/>
    </location>
</feature>
<dbReference type="OrthoDB" id="206288at2759"/>
<dbReference type="Proteomes" id="UP000789595">
    <property type="component" value="Unassembled WGS sequence"/>
</dbReference>
<keyword evidence="9" id="KW-0539">Nucleus</keyword>
<dbReference type="SMART" id="SM00513">
    <property type="entry name" value="SAP"/>
    <property type="match status" value="1"/>
</dbReference>
<dbReference type="AlphaFoldDB" id="A0A7S4E6Y4"/>
<dbReference type="InterPro" id="IPR001965">
    <property type="entry name" value="Znf_PHD"/>
</dbReference>
<evidence type="ECO:0000313" key="14">
    <source>
        <dbReference type="EMBL" id="CAE0693339.1"/>
    </source>
</evidence>
<evidence type="ECO:0000313" key="15">
    <source>
        <dbReference type="EMBL" id="CAH0366773.1"/>
    </source>
</evidence>
<feature type="region of interest" description="Disordered" evidence="10">
    <location>
        <begin position="352"/>
        <end position="375"/>
    </location>
</feature>
<reference evidence="14" key="1">
    <citation type="submission" date="2021-01" db="EMBL/GenBank/DDBJ databases">
        <authorList>
            <person name="Corre E."/>
            <person name="Pelletier E."/>
            <person name="Niang G."/>
            <person name="Scheremetjew M."/>
            <person name="Finn R."/>
            <person name="Kale V."/>
            <person name="Holt S."/>
            <person name="Cochrane G."/>
            <person name="Meng A."/>
            <person name="Brown T."/>
            <person name="Cohen L."/>
        </authorList>
    </citation>
    <scope>NUCLEOTIDE SEQUENCE</scope>
    <source>
        <strain evidence="14">CCMP1756</strain>
    </source>
</reference>
<dbReference type="InterPro" id="IPR034732">
    <property type="entry name" value="EPHD"/>
</dbReference>
<protein>
    <recommendedName>
        <fullName evidence="3">RING-type E3 ubiquitin transferase</fullName>
        <ecNumber evidence="3">2.3.2.27</ecNumber>
    </recommendedName>
</protein>
<dbReference type="Gene3D" id="2.30.280.10">
    <property type="entry name" value="SRA-YDG"/>
    <property type="match status" value="1"/>
</dbReference>
<dbReference type="InterPro" id="IPR011011">
    <property type="entry name" value="Znf_FYVE_PHD"/>
</dbReference>
<feature type="domain" description="PHD-type" evidence="13">
    <location>
        <begin position="1014"/>
        <end position="1130"/>
    </location>
</feature>
<dbReference type="PROSITE" id="PS01359">
    <property type="entry name" value="ZF_PHD_1"/>
    <property type="match status" value="1"/>
</dbReference>
<dbReference type="SUPFAM" id="SSF57903">
    <property type="entry name" value="FYVE/PHD zinc finger"/>
    <property type="match status" value="1"/>
</dbReference>
<feature type="compositionally biased region" description="Pro residues" evidence="10">
    <location>
        <begin position="642"/>
        <end position="651"/>
    </location>
</feature>
<feature type="region of interest" description="Disordered" evidence="10">
    <location>
        <begin position="636"/>
        <end position="697"/>
    </location>
</feature>
<gene>
    <name evidence="14" type="ORF">PCAL00307_LOCUS8775</name>
    <name evidence="15" type="ORF">PECAL_1P32820</name>
</gene>
<dbReference type="PANTHER" id="PTHR24216:SF65">
    <property type="entry name" value="PAXILLIN-LIKE PROTEIN 1"/>
    <property type="match status" value="1"/>
</dbReference>
<dbReference type="PANTHER" id="PTHR24216">
    <property type="entry name" value="PAXILLIN-RELATED"/>
    <property type="match status" value="1"/>
</dbReference>
<dbReference type="SMART" id="SM00466">
    <property type="entry name" value="SRA"/>
    <property type="match status" value="1"/>
</dbReference>
<dbReference type="InterPro" id="IPR013083">
    <property type="entry name" value="Znf_RING/FYVE/PHD"/>
</dbReference>
<dbReference type="PROSITE" id="PS50800">
    <property type="entry name" value="SAP"/>
    <property type="match status" value="1"/>
</dbReference>
<evidence type="ECO:0000256" key="5">
    <source>
        <dbReference type="ARBA" id="ARBA00022723"/>
    </source>
</evidence>
<evidence type="ECO:0000256" key="6">
    <source>
        <dbReference type="ARBA" id="ARBA00022771"/>
    </source>
</evidence>
<comment type="pathway">
    <text evidence="2">Protein modification; protein ubiquitination.</text>
</comment>
<keyword evidence="8" id="KW-0862">Zinc</keyword>
<evidence type="ECO:0000256" key="2">
    <source>
        <dbReference type="ARBA" id="ARBA00004906"/>
    </source>
</evidence>
<evidence type="ECO:0000259" key="12">
    <source>
        <dbReference type="PROSITE" id="PS51050"/>
    </source>
</evidence>
<dbReference type="EMBL" id="CAKKNE010000001">
    <property type="protein sequence ID" value="CAH0366773.1"/>
    <property type="molecule type" value="Genomic_DNA"/>
</dbReference>
<dbReference type="InterPro" id="IPR011124">
    <property type="entry name" value="Znf_CW"/>
</dbReference>
<evidence type="ECO:0000256" key="10">
    <source>
        <dbReference type="SAM" id="MobiDB-lite"/>
    </source>
</evidence>
<dbReference type="PROSITE" id="PS51805">
    <property type="entry name" value="EPHD"/>
    <property type="match status" value="1"/>
</dbReference>
<evidence type="ECO:0000313" key="16">
    <source>
        <dbReference type="Proteomes" id="UP000789595"/>
    </source>
</evidence>
<dbReference type="SUPFAM" id="SSF88697">
    <property type="entry name" value="PUA domain-like"/>
    <property type="match status" value="1"/>
</dbReference>
<evidence type="ECO:0000259" key="13">
    <source>
        <dbReference type="PROSITE" id="PS51805"/>
    </source>
</evidence>
<dbReference type="InterPro" id="IPR036361">
    <property type="entry name" value="SAP_dom_sf"/>
</dbReference>
<dbReference type="GO" id="GO:0008270">
    <property type="term" value="F:zinc ion binding"/>
    <property type="evidence" value="ECO:0007669"/>
    <property type="project" value="UniProtKB-KW"/>
</dbReference>
<dbReference type="Gene3D" id="3.30.40.100">
    <property type="match status" value="1"/>
</dbReference>
<feature type="compositionally biased region" description="Low complexity" evidence="10">
    <location>
        <begin position="786"/>
        <end position="795"/>
    </location>
</feature>
<dbReference type="InterPro" id="IPR037151">
    <property type="entry name" value="AlkB-like_sf"/>
</dbReference>
<feature type="region of interest" description="Disordered" evidence="10">
    <location>
        <begin position="730"/>
        <end position="795"/>
    </location>
</feature>
<feature type="compositionally biased region" description="Low complexity" evidence="10">
    <location>
        <begin position="761"/>
        <end position="775"/>
    </location>
</feature>
<keyword evidence="5" id="KW-0479">Metal-binding</keyword>
<dbReference type="InterPro" id="IPR015947">
    <property type="entry name" value="PUA-like_sf"/>
</dbReference>
<dbReference type="GO" id="GO:0061630">
    <property type="term" value="F:ubiquitin protein ligase activity"/>
    <property type="evidence" value="ECO:0007669"/>
    <property type="project" value="UniProtKB-EC"/>
</dbReference>
<dbReference type="PROSITE" id="PS51050">
    <property type="entry name" value="ZF_CW"/>
    <property type="match status" value="1"/>
</dbReference>
<dbReference type="EMBL" id="HBIW01010290">
    <property type="protein sequence ID" value="CAE0693339.1"/>
    <property type="molecule type" value="Transcribed_RNA"/>
</dbReference>
<dbReference type="Gene3D" id="3.30.40.10">
    <property type="entry name" value="Zinc/RING finger domain, C3HC4 (zinc finger)"/>
    <property type="match status" value="2"/>
</dbReference>
<keyword evidence="7" id="KW-0833">Ubl conjugation pathway</keyword>
<feature type="region of interest" description="Disordered" evidence="10">
    <location>
        <begin position="1"/>
        <end position="57"/>
    </location>
</feature>
<dbReference type="SUPFAM" id="SSF51197">
    <property type="entry name" value="Clavaminate synthase-like"/>
    <property type="match status" value="1"/>
</dbReference>
<evidence type="ECO:0000256" key="4">
    <source>
        <dbReference type="ARBA" id="ARBA00022679"/>
    </source>
</evidence>
<reference evidence="15" key="2">
    <citation type="submission" date="2021-11" db="EMBL/GenBank/DDBJ databases">
        <authorList>
            <consortium name="Genoscope - CEA"/>
            <person name="William W."/>
        </authorList>
    </citation>
    <scope>NUCLEOTIDE SEQUENCE</scope>
</reference>
<keyword evidence="4" id="KW-0808">Transferase</keyword>
<dbReference type="Gene3D" id="1.10.720.30">
    <property type="entry name" value="SAP domain"/>
    <property type="match status" value="1"/>
</dbReference>
<evidence type="ECO:0000259" key="11">
    <source>
        <dbReference type="PROSITE" id="PS50800"/>
    </source>
</evidence>
<dbReference type="InterPro" id="IPR003105">
    <property type="entry name" value="SRA_YDG"/>
</dbReference>
<dbReference type="UniPathway" id="UPA00143"/>
<dbReference type="InterPro" id="IPR027450">
    <property type="entry name" value="AlkB-like"/>
</dbReference>
<dbReference type="GO" id="GO:0016567">
    <property type="term" value="P:protein ubiquitination"/>
    <property type="evidence" value="ECO:0007669"/>
    <property type="project" value="UniProtKB-UniPathway"/>
</dbReference>
<feature type="compositionally biased region" description="Pro residues" evidence="10">
    <location>
        <begin position="106"/>
        <end position="116"/>
    </location>
</feature>
<evidence type="ECO:0000256" key="1">
    <source>
        <dbReference type="ARBA" id="ARBA00000900"/>
    </source>
</evidence>
<feature type="compositionally biased region" description="Low complexity" evidence="10">
    <location>
        <begin position="740"/>
        <end position="752"/>
    </location>
</feature>
<feature type="domain" description="SAP" evidence="11">
    <location>
        <begin position="134"/>
        <end position="168"/>
    </location>
</feature>
<proteinExistence type="predicted"/>
<feature type="region of interest" description="Disordered" evidence="10">
    <location>
        <begin position="587"/>
        <end position="621"/>
    </location>
</feature>
<dbReference type="InterPro" id="IPR019786">
    <property type="entry name" value="Zinc_finger_PHD-type_CS"/>
</dbReference>
<dbReference type="Pfam" id="PF02182">
    <property type="entry name" value="SAD_SRA"/>
    <property type="match status" value="1"/>
</dbReference>
<dbReference type="Pfam" id="PF02037">
    <property type="entry name" value="SAP"/>
    <property type="match status" value="1"/>
</dbReference>